<dbReference type="RefSeq" id="WP_130978328.1">
    <property type="nucleotide sequence ID" value="NZ_SISF01000031.1"/>
</dbReference>
<keyword evidence="2" id="KW-1185">Reference proteome</keyword>
<sequence>MTVSSEVSVAGPFYGNGTTTTFPYSFKILDAKHIRAVLISASGDVSDLSLDNGDYNVTGVGSETGGDVIKTTPLLAGQTLTLVRRLPLTQETSLENQGAYYPEVVERRLDQMVMQIQSVKETTERSLTVEPGQEKPSMTQIAAAQGYSQAAKTSRDEAAGLASAAAGSASNASGYAVLASRWASEAENVPVAGGLFSAFHWYRKAYAVYQTVTQGFLEKVGGILTGDVLFGPGTGGKYSKLQANGDVQLNRGDNTGFATWNVNNAYFGWDGTRYVFGPAGSVALTGPELRMDYDGANASYYATGDIRFGSYMATEFGVGLSAALRAAKGGLGVGQIWQDVMSARSAGTIYQNTSGKPIMVAPQGWARYSFCEGQVSADNSNWITPPRPEKIVNSDTTYYFAYPMFVVPPGHYYRLTQGSSFLGTQAWLELR</sequence>
<evidence type="ECO:0000313" key="2">
    <source>
        <dbReference type="Proteomes" id="UP000294239"/>
    </source>
</evidence>
<proteinExistence type="predicted"/>
<dbReference type="GeneID" id="301042196"/>
<organism evidence="1 2">
    <name type="scientific">Agrobacterium cavarae</name>
    <dbReference type="NCBI Taxonomy" id="2528239"/>
    <lineage>
        <taxon>Bacteria</taxon>
        <taxon>Pseudomonadati</taxon>
        <taxon>Pseudomonadota</taxon>
        <taxon>Alphaproteobacteria</taxon>
        <taxon>Hyphomicrobiales</taxon>
        <taxon>Rhizobiaceae</taxon>
        <taxon>Rhizobium/Agrobacterium group</taxon>
        <taxon>Agrobacterium</taxon>
    </lineage>
</organism>
<dbReference type="EMBL" id="SISF01000031">
    <property type="protein sequence ID" value="TBN11287.1"/>
    <property type="molecule type" value="Genomic_DNA"/>
</dbReference>
<evidence type="ECO:0000313" key="1">
    <source>
        <dbReference type="EMBL" id="TBN11287.1"/>
    </source>
</evidence>
<comment type="caution">
    <text evidence="1">The sequence shown here is derived from an EMBL/GenBank/DDBJ whole genome shotgun (WGS) entry which is preliminary data.</text>
</comment>
<dbReference type="Proteomes" id="UP000294239">
    <property type="component" value="Unassembled WGS sequence"/>
</dbReference>
<accession>A0ABY1Y6E4</accession>
<protein>
    <submittedName>
        <fullName evidence="1">Uncharacterized protein</fullName>
    </submittedName>
</protein>
<name>A0ABY1Y6E4_9HYPH</name>
<gene>
    <name evidence="1" type="ORF">EYC79_13495</name>
</gene>
<reference evidence="1 2" key="1">
    <citation type="submission" date="2019-02" db="EMBL/GenBank/DDBJ databases">
        <title>Current taxonomic status of genus Agrobacterium and description of Agrobacterium cavarae sp. nov. isolated from maize roots.</title>
        <authorList>
            <person name="Flores-Felix J.D."/>
            <person name="Menendez E."/>
            <person name="Ramirez-Bahena M.H."/>
            <person name="Garcia-Fraile P."/>
            <person name="Velazquez E."/>
        </authorList>
    </citation>
    <scope>NUCLEOTIDE SEQUENCE [LARGE SCALE GENOMIC DNA]</scope>
    <source>
        <strain evidence="1 2">RZME10</strain>
    </source>
</reference>